<proteinExistence type="predicted"/>
<dbReference type="Proteomes" id="UP000254329">
    <property type="component" value="Unassembled WGS sequence"/>
</dbReference>
<dbReference type="STRING" id="733.B0186_09100"/>
<reference evidence="2 3" key="1">
    <citation type="submission" date="2018-06" db="EMBL/GenBank/DDBJ databases">
        <authorList>
            <consortium name="Pathogen Informatics"/>
            <person name="Doyle S."/>
        </authorList>
    </citation>
    <scope>NUCLEOTIDE SEQUENCE [LARGE SCALE GENOMIC DNA]</scope>
    <source>
        <strain evidence="2 3">NCTC1659</strain>
    </source>
</reference>
<gene>
    <name evidence="2" type="primary">ytfJ</name>
    <name evidence="2" type="ORF">NCTC1659_01303</name>
</gene>
<sequence length="186" mass="20362">MKKIALIFTLSMGLFSHSTFAHNLQLNSALPAVSVANDGELVLSNNEIKYQPWSAAQLKGKVRIVNHFAGRTEAKEKNLALIEAIKSAKFDTNKYQTTTIVNADDAVIATGMFVKSSAEKGKKANAHSQVVLDQKSAVKNAWQLKEKDNAVIVLDKNGKVQWVSEGKLSSQSIQEILALVRQLISK</sequence>
<organism evidence="2 3">
    <name type="scientific">Canicola haemoglobinophilus</name>
    <dbReference type="NCBI Taxonomy" id="733"/>
    <lineage>
        <taxon>Bacteria</taxon>
        <taxon>Pseudomonadati</taxon>
        <taxon>Pseudomonadota</taxon>
        <taxon>Gammaproteobacteria</taxon>
        <taxon>Pasteurellales</taxon>
        <taxon>Pasteurellaceae</taxon>
        <taxon>Canicola</taxon>
    </lineage>
</organism>
<feature type="chain" id="PRO_5030036222" evidence="1">
    <location>
        <begin position="22"/>
        <end position="186"/>
    </location>
</feature>
<dbReference type="AlphaFoldDB" id="A0A1V4AZC9"/>
<dbReference type="RefSeq" id="WP_078219064.1">
    <property type="nucleotide sequence ID" value="NZ_MUXZ01000030.1"/>
</dbReference>
<dbReference type="InterPro" id="IPR006513">
    <property type="entry name" value="YtfJ_HI0045"/>
</dbReference>
<accession>A0A1V4AZC9</accession>
<protein>
    <submittedName>
        <fullName evidence="2">Putative transcriptional regulator</fullName>
    </submittedName>
</protein>
<name>A0A1V4AZC9_9PAST</name>
<evidence type="ECO:0000313" key="3">
    <source>
        <dbReference type="Proteomes" id="UP000254329"/>
    </source>
</evidence>
<dbReference type="Gene3D" id="3.40.30.10">
    <property type="entry name" value="Glutaredoxin"/>
    <property type="match status" value="1"/>
</dbReference>
<dbReference type="NCBIfam" id="TIGR01626">
    <property type="entry name" value="ytfJ_HI0045"/>
    <property type="match status" value="1"/>
</dbReference>
<dbReference type="EMBL" id="UGHF01000001">
    <property type="protein sequence ID" value="STO60033.1"/>
    <property type="molecule type" value="Genomic_DNA"/>
</dbReference>
<keyword evidence="1" id="KW-0732">Signal</keyword>
<evidence type="ECO:0000313" key="2">
    <source>
        <dbReference type="EMBL" id="STO60033.1"/>
    </source>
</evidence>
<keyword evidence="3" id="KW-1185">Reference proteome</keyword>
<dbReference type="Pfam" id="PF09695">
    <property type="entry name" value="YtfJ_HI0045"/>
    <property type="match status" value="1"/>
</dbReference>
<feature type="signal peptide" evidence="1">
    <location>
        <begin position="1"/>
        <end position="21"/>
    </location>
</feature>
<evidence type="ECO:0000256" key="1">
    <source>
        <dbReference type="SAM" id="SignalP"/>
    </source>
</evidence>